<dbReference type="Gene3D" id="2.40.160.60">
    <property type="entry name" value="Outer membrane protein transport protein (OMPP1/FadL/TodX)"/>
    <property type="match status" value="1"/>
</dbReference>
<keyword evidence="1" id="KW-0732">Signal</keyword>
<dbReference type="AlphaFoldDB" id="A0A2S7IKQ6"/>
<evidence type="ECO:0008006" key="4">
    <source>
        <dbReference type="Google" id="ProtNLM"/>
    </source>
</evidence>
<dbReference type="SUPFAM" id="SSF56935">
    <property type="entry name" value="Porins"/>
    <property type="match status" value="1"/>
</dbReference>
<dbReference type="RefSeq" id="WP_104709459.1">
    <property type="nucleotide sequence ID" value="NZ_PTRA01000001.1"/>
</dbReference>
<evidence type="ECO:0000256" key="1">
    <source>
        <dbReference type="SAM" id="SignalP"/>
    </source>
</evidence>
<keyword evidence="3" id="KW-1185">Reference proteome</keyword>
<reference evidence="3" key="1">
    <citation type="submission" date="2018-02" db="EMBL/GenBank/DDBJ databases">
        <title>Genome sequencing of Solimonas sp. HR-BB.</title>
        <authorList>
            <person name="Lee Y."/>
            <person name="Jeon C.O."/>
        </authorList>
    </citation>
    <scope>NUCLEOTIDE SEQUENCE [LARGE SCALE GENOMIC DNA]</scope>
    <source>
        <strain evidence="3">HR-U</strain>
    </source>
</reference>
<dbReference type="EMBL" id="PTRA01000001">
    <property type="protein sequence ID" value="PQA58208.1"/>
    <property type="molecule type" value="Genomic_DNA"/>
</dbReference>
<gene>
    <name evidence="2" type="ORF">C5O19_00590</name>
</gene>
<dbReference type="OrthoDB" id="1491239at2"/>
<organism evidence="2 3">
    <name type="scientific">Siphonobacter curvatus</name>
    <dbReference type="NCBI Taxonomy" id="2094562"/>
    <lineage>
        <taxon>Bacteria</taxon>
        <taxon>Pseudomonadati</taxon>
        <taxon>Bacteroidota</taxon>
        <taxon>Cytophagia</taxon>
        <taxon>Cytophagales</taxon>
        <taxon>Cytophagaceae</taxon>
        <taxon>Siphonobacter</taxon>
    </lineage>
</organism>
<dbReference type="Proteomes" id="UP000239590">
    <property type="component" value="Unassembled WGS sequence"/>
</dbReference>
<evidence type="ECO:0000313" key="3">
    <source>
        <dbReference type="Proteomes" id="UP000239590"/>
    </source>
</evidence>
<feature type="chain" id="PRO_5015411968" description="Aromatic hydrocarbon degradation protein" evidence="1">
    <location>
        <begin position="35"/>
        <end position="434"/>
    </location>
</feature>
<evidence type="ECO:0000313" key="2">
    <source>
        <dbReference type="EMBL" id="PQA58208.1"/>
    </source>
</evidence>
<accession>A0A2S7IKQ6</accession>
<name>A0A2S7IKQ6_9BACT</name>
<protein>
    <recommendedName>
        <fullName evidence="4">Aromatic hydrocarbon degradation protein</fullName>
    </recommendedName>
</protein>
<proteinExistence type="predicted"/>
<comment type="caution">
    <text evidence="2">The sequence shown here is derived from an EMBL/GenBank/DDBJ whole genome shotgun (WGS) entry which is preliminary data.</text>
</comment>
<feature type="signal peptide" evidence="1">
    <location>
        <begin position="1"/>
        <end position="34"/>
    </location>
</feature>
<sequence>MSKKSIITRLQSSVSRSFGAVLVFSGLCSLQAVGQGLGNTPYSTYGIGERFSDAFAGQQMMGGAGVSYSNGLFINNLNPALIARNRITTLEVGTLIQSKQLKEGNLQQNVVGGNLNYLAMAFPINSRWTSSINYMPYSYLDYNNRRFNTIPGELFSSLTEYKGSGGMNKVSFVNGFRVYKNLYAGVSASYLFGNLTREVSTQTLRGDGNDYTLLFTDIDQQRNFLFKGGLAYRFKFSDKRYLNIGGSYDLPTRLRTTRVSTQSTLLGENPIAASDTLSYNSRGRVTVPGGYRVGLTFENPYRLAVTADFAMQQWSNYRDFNRNNQNMQDSYQISAGLEYTPNVVSSTYWNRIPYRFGLNFSQMPYSVRGQRIHEASLSIGMGLPLTKVGLSDANLGLTVGQRGKEGTGIIKEQFFRINLGFTISDQWFYRQVVD</sequence>